<dbReference type="SUPFAM" id="SSF52172">
    <property type="entry name" value="CheY-like"/>
    <property type="match status" value="1"/>
</dbReference>
<feature type="domain" description="Response regulatory" evidence="3">
    <location>
        <begin position="15"/>
        <end position="131"/>
    </location>
</feature>
<dbReference type="Pfam" id="PF07228">
    <property type="entry name" value="SpoIIE"/>
    <property type="match status" value="1"/>
</dbReference>
<dbReference type="Proteomes" id="UP000244060">
    <property type="component" value="Unassembled WGS sequence"/>
</dbReference>
<dbReference type="InterPro" id="IPR036457">
    <property type="entry name" value="PPM-type-like_dom_sf"/>
</dbReference>
<dbReference type="OrthoDB" id="9811749at2"/>
<protein>
    <submittedName>
        <fullName evidence="4">Response regulator receiver protein</fullName>
    </submittedName>
</protein>
<dbReference type="InterPro" id="IPR001932">
    <property type="entry name" value="PPM-type_phosphatase-like_dom"/>
</dbReference>
<sequence length="418" mass="45607">MTDVAPRRSAAPSRHVLVVDDSRAQRRLLALSLRRWGYRVSEADGADEALELCGTAGIDIVLSDWMMPGLSGLDLCRLIRALPRENYCYFILLTSRSGTGEVVDGLDCGADDYLVKPVASDELRARLRAGERVLGMQAELVGKNHLLEEAFGELRAVYETLDRDLIEARKLQQSLARDRHRRFGNSTVTLLMRPSGRVGGDLAGSFEIATGRVAIYSIDVSGHGVASALMTARLAGLLSGVSPDRNFALTGGNCYRCKGRQTWPPDMVASRFNRMMLEELQVDQYFTMAYAEIDLGTGRVELVQAGHPHPVVMRADGTIEMLGQGGLPIGLIPDASYERTECRLAPGDRVLLLSDGVTECPDVAGHALGEEGLATLLHANAGLNPEALMEALVWSLHDRMGRADLRDDVSGVMFDYRP</sequence>
<dbReference type="PANTHER" id="PTHR43156:SF2">
    <property type="entry name" value="STAGE II SPORULATION PROTEIN E"/>
    <property type="match status" value="1"/>
</dbReference>
<dbReference type="InterPro" id="IPR001789">
    <property type="entry name" value="Sig_transdc_resp-reg_receiver"/>
</dbReference>
<proteinExistence type="predicted"/>
<feature type="modified residue" description="4-aspartylphosphate" evidence="2">
    <location>
        <position position="64"/>
    </location>
</feature>
<name>A0A2T5K877_9RHOB</name>
<dbReference type="AlphaFoldDB" id="A0A2T5K877"/>
<evidence type="ECO:0000256" key="1">
    <source>
        <dbReference type="ARBA" id="ARBA00022801"/>
    </source>
</evidence>
<reference evidence="4 5" key="1">
    <citation type="submission" date="2018-04" db="EMBL/GenBank/DDBJ databases">
        <title>Genomic Encyclopedia of Type Strains, Phase III (KMG-III): the genomes of soil and plant-associated and newly described type strains.</title>
        <authorList>
            <person name="Whitman W."/>
        </authorList>
    </citation>
    <scope>NUCLEOTIDE SEQUENCE [LARGE SCALE GENOMIC DNA]</scope>
    <source>
        <strain evidence="4 5">KA25</strain>
    </source>
</reference>
<gene>
    <name evidence="4" type="ORF">C8J28_10740</name>
</gene>
<dbReference type="InterPro" id="IPR052016">
    <property type="entry name" value="Bact_Sigma-Reg"/>
</dbReference>
<dbReference type="PANTHER" id="PTHR43156">
    <property type="entry name" value="STAGE II SPORULATION PROTEIN E-RELATED"/>
    <property type="match status" value="1"/>
</dbReference>
<accession>A0A2T5K877</accession>
<evidence type="ECO:0000256" key="2">
    <source>
        <dbReference type="PROSITE-ProRule" id="PRU00169"/>
    </source>
</evidence>
<dbReference type="SMART" id="SM00331">
    <property type="entry name" value="PP2C_SIG"/>
    <property type="match status" value="1"/>
</dbReference>
<dbReference type="PROSITE" id="PS50110">
    <property type="entry name" value="RESPONSE_REGULATORY"/>
    <property type="match status" value="1"/>
</dbReference>
<dbReference type="GO" id="GO:0016791">
    <property type="term" value="F:phosphatase activity"/>
    <property type="evidence" value="ECO:0007669"/>
    <property type="project" value="TreeGrafter"/>
</dbReference>
<dbReference type="Pfam" id="PF00072">
    <property type="entry name" value="Response_reg"/>
    <property type="match status" value="1"/>
</dbReference>
<evidence type="ECO:0000313" key="5">
    <source>
        <dbReference type="Proteomes" id="UP000244060"/>
    </source>
</evidence>
<dbReference type="GO" id="GO:0000160">
    <property type="term" value="P:phosphorelay signal transduction system"/>
    <property type="evidence" value="ECO:0007669"/>
    <property type="project" value="InterPro"/>
</dbReference>
<keyword evidence="5" id="KW-1185">Reference proteome</keyword>
<organism evidence="4 5">
    <name type="scientific">Cereibacter azotoformans</name>
    <dbReference type="NCBI Taxonomy" id="43057"/>
    <lineage>
        <taxon>Bacteria</taxon>
        <taxon>Pseudomonadati</taxon>
        <taxon>Pseudomonadota</taxon>
        <taxon>Alphaproteobacteria</taxon>
        <taxon>Rhodobacterales</taxon>
        <taxon>Paracoccaceae</taxon>
        <taxon>Cereibacter</taxon>
    </lineage>
</organism>
<evidence type="ECO:0000313" key="4">
    <source>
        <dbReference type="EMBL" id="PTR18616.1"/>
    </source>
</evidence>
<dbReference type="InterPro" id="IPR011006">
    <property type="entry name" value="CheY-like_superfamily"/>
</dbReference>
<evidence type="ECO:0000259" key="3">
    <source>
        <dbReference type="PROSITE" id="PS50110"/>
    </source>
</evidence>
<keyword evidence="2" id="KW-0597">Phosphoprotein</keyword>
<dbReference type="EMBL" id="QAOT01000007">
    <property type="protein sequence ID" value="PTR18616.1"/>
    <property type="molecule type" value="Genomic_DNA"/>
</dbReference>
<dbReference type="SUPFAM" id="SSF81606">
    <property type="entry name" value="PP2C-like"/>
    <property type="match status" value="1"/>
</dbReference>
<dbReference type="Gene3D" id="3.60.40.10">
    <property type="entry name" value="PPM-type phosphatase domain"/>
    <property type="match status" value="1"/>
</dbReference>
<dbReference type="Gene3D" id="3.40.50.2300">
    <property type="match status" value="1"/>
</dbReference>
<dbReference type="CDD" id="cd17574">
    <property type="entry name" value="REC_OmpR"/>
    <property type="match status" value="1"/>
</dbReference>
<comment type="caution">
    <text evidence="4">The sequence shown here is derived from an EMBL/GenBank/DDBJ whole genome shotgun (WGS) entry which is preliminary data.</text>
</comment>
<keyword evidence="1" id="KW-0378">Hydrolase</keyword>
<dbReference type="SMART" id="SM00448">
    <property type="entry name" value="REC"/>
    <property type="match status" value="1"/>
</dbReference>
<dbReference type="RefSeq" id="WP_108220851.1">
    <property type="nucleotide sequence ID" value="NZ_CP090021.1"/>
</dbReference>